<evidence type="ECO:0000256" key="1">
    <source>
        <dbReference type="SAM" id="Phobius"/>
    </source>
</evidence>
<evidence type="ECO:0000313" key="2">
    <source>
        <dbReference type="EMBL" id="KAK4175863.1"/>
    </source>
</evidence>
<organism evidence="2 3">
    <name type="scientific">Triangularia setosa</name>
    <dbReference type="NCBI Taxonomy" id="2587417"/>
    <lineage>
        <taxon>Eukaryota</taxon>
        <taxon>Fungi</taxon>
        <taxon>Dikarya</taxon>
        <taxon>Ascomycota</taxon>
        <taxon>Pezizomycotina</taxon>
        <taxon>Sordariomycetes</taxon>
        <taxon>Sordariomycetidae</taxon>
        <taxon>Sordariales</taxon>
        <taxon>Podosporaceae</taxon>
        <taxon>Triangularia</taxon>
    </lineage>
</organism>
<feature type="transmembrane region" description="Helical" evidence="1">
    <location>
        <begin position="21"/>
        <end position="39"/>
    </location>
</feature>
<dbReference type="AlphaFoldDB" id="A0AAN6W5M9"/>
<dbReference type="EMBL" id="MU866217">
    <property type="protein sequence ID" value="KAK4175863.1"/>
    <property type="molecule type" value="Genomic_DNA"/>
</dbReference>
<keyword evidence="1" id="KW-0472">Membrane</keyword>
<keyword evidence="1" id="KW-1133">Transmembrane helix</keyword>
<keyword evidence="3" id="KW-1185">Reference proteome</keyword>
<name>A0AAN6W5M9_9PEZI</name>
<reference evidence="2" key="2">
    <citation type="submission" date="2023-05" db="EMBL/GenBank/DDBJ databases">
        <authorList>
            <consortium name="Lawrence Berkeley National Laboratory"/>
            <person name="Steindorff A."/>
            <person name="Hensen N."/>
            <person name="Bonometti L."/>
            <person name="Westerberg I."/>
            <person name="Brannstrom I.O."/>
            <person name="Guillou S."/>
            <person name="Cros-Aarteil S."/>
            <person name="Calhoun S."/>
            <person name="Haridas S."/>
            <person name="Kuo A."/>
            <person name="Mondo S."/>
            <person name="Pangilinan J."/>
            <person name="Riley R."/>
            <person name="Labutti K."/>
            <person name="Andreopoulos B."/>
            <person name="Lipzen A."/>
            <person name="Chen C."/>
            <person name="Yanf M."/>
            <person name="Daum C."/>
            <person name="Ng V."/>
            <person name="Clum A."/>
            <person name="Ohm R."/>
            <person name="Martin F."/>
            <person name="Silar P."/>
            <person name="Natvig D."/>
            <person name="Lalanne C."/>
            <person name="Gautier V."/>
            <person name="Ament-Velasquez S.L."/>
            <person name="Kruys A."/>
            <person name="Hutchinson M.I."/>
            <person name="Powell A.J."/>
            <person name="Barry K."/>
            <person name="Miller A.N."/>
            <person name="Grigoriev I.V."/>
            <person name="Debuchy R."/>
            <person name="Gladieux P."/>
            <person name="Thoren M.H."/>
            <person name="Johannesson H."/>
        </authorList>
    </citation>
    <scope>NUCLEOTIDE SEQUENCE</scope>
    <source>
        <strain evidence="2">CBS 892.96</strain>
    </source>
</reference>
<dbReference type="Proteomes" id="UP001302321">
    <property type="component" value="Unassembled WGS sequence"/>
</dbReference>
<gene>
    <name evidence="2" type="ORF">QBC36DRAFT_330498</name>
</gene>
<evidence type="ECO:0000313" key="3">
    <source>
        <dbReference type="Proteomes" id="UP001302321"/>
    </source>
</evidence>
<protein>
    <submittedName>
        <fullName evidence="2">Uncharacterized protein</fullName>
    </submittedName>
</protein>
<reference evidence="2" key="1">
    <citation type="journal article" date="2023" name="Mol. Phylogenet. Evol.">
        <title>Genome-scale phylogeny and comparative genomics of the fungal order Sordariales.</title>
        <authorList>
            <person name="Hensen N."/>
            <person name="Bonometti L."/>
            <person name="Westerberg I."/>
            <person name="Brannstrom I.O."/>
            <person name="Guillou S."/>
            <person name="Cros-Aarteil S."/>
            <person name="Calhoun S."/>
            <person name="Haridas S."/>
            <person name="Kuo A."/>
            <person name="Mondo S."/>
            <person name="Pangilinan J."/>
            <person name="Riley R."/>
            <person name="LaButti K."/>
            <person name="Andreopoulos B."/>
            <person name="Lipzen A."/>
            <person name="Chen C."/>
            <person name="Yan M."/>
            <person name="Daum C."/>
            <person name="Ng V."/>
            <person name="Clum A."/>
            <person name="Steindorff A."/>
            <person name="Ohm R.A."/>
            <person name="Martin F."/>
            <person name="Silar P."/>
            <person name="Natvig D.O."/>
            <person name="Lalanne C."/>
            <person name="Gautier V."/>
            <person name="Ament-Velasquez S.L."/>
            <person name="Kruys A."/>
            <person name="Hutchinson M.I."/>
            <person name="Powell A.J."/>
            <person name="Barry K."/>
            <person name="Miller A.N."/>
            <person name="Grigoriev I.V."/>
            <person name="Debuchy R."/>
            <person name="Gladieux P."/>
            <person name="Hiltunen Thoren M."/>
            <person name="Johannesson H."/>
        </authorList>
    </citation>
    <scope>NUCLEOTIDE SEQUENCE</scope>
    <source>
        <strain evidence="2">CBS 892.96</strain>
    </source>
</reference>
<comment type="caution">
    <text evidence="2">The sequence shown here is derived from an EMBL/GenBank/DDBJ whole genome shotgun (WGS) entry which is preliminary data.</text>
</comment>
<keyword evidence="1" id="KW-0812">Transmembrane</keyword>
<proteinExistence type="predicted"/>
<sequence length="92" mass="10394">MYILCARWRVYLSGLRSWFKLLAVLLLSLLLCRFYFFMWDHSCNTTLSCSLSTPRIGRVGHAGTIRVGWVGLGHLSSRGLVRCGADPDRSVC</sequence>
<accession>A0AAN6W5M9</accession>